<dbReference type="InterPro" id="IPR000595">
    <property type="entry name" value="cNMP-bd_dom"/>
</dbReference>
<dbReference type="OrthoDB" id="667966at2"/>
<reference evidence="7 8" key="1">
    <citation type="submission" date="2014-09" db="EMBL/GenBank/DDBJ databases">
        <title>Isolation and characterization of Aurantimonas altamirensis ON-56566 from clinical sample following a dog bite.</title>
        <authorList>
            <person name="Eshaghi A."/>
            <person name="Li A."/>
            <person name="Shahinas D."/>
            <person name="Bahn P."/>
            <person name="Kus J.V."/>
            <person name="Patel S.N."/>
        </authorList>
    </citation>
    <scope>NUCLEOTIDE SEQUENCE [LARGE SCALE GENOMIC DNA]</scope>
    <source>
        <strain evidence="7 8">ON-56566</strain>
    </source>
</reference>
<dbReference type="PROSITE" id="PS51063">
    <property type="entry name" value="HTH_CRP_2"/>
    <property type="match status" value="1"/>
</dbReference>
<evidence type="ECO:0000256" key="3">
    <source>
        <dbReference type="ARBA" id="ARBA00023163"/>
    </source>
</evidence>
<gene>
    <name evidence="7" type="ORF">LA66_18810</name>
</gene>
<dbReference type="PRINTS" id="PR00034">
    <property type="entry name" value="HTHCRP"/>
</dbReference>
<name>A0A0B1PY23_9HYPH</name>
<evidence type="ECO:0000313" key="8">
    <source>
        <dbReference type="Proteomes" id="UP000030826"/>
    </source>
</evidence>
<dbReference type="PROSITE" id="PS00042">
    <property type="entry name" value="HTH_CRP_1"/>
    <property type="match status" value="1"/>
</dbReference>
<evidence type="ECO:0000256" key="2">
    <source>
        <dbReference type="ARBA" id="ARBA00023125"/>
    </source>
</evidence>
<dbReference type="Proteomes" id="UP000030826">
    <property type="component" value="Unassembled WGS sequence"/>
</dbReference>
<dbReference type="InterPro" id="IPR050397">
    <property type="entry name" value="Env_Response_Regulators"/>
</dbReference>
<dbReference type="InterPro" id="IPR018490">
    <property type="entry name" value="cNMP-bd_dom_sf"/>
</dbReference>
<accession>A0A0B1PY23</accession>
<dbReference type="GO" id="GO:0005829">
    <property type="term" value="C:cytosol"/>
    <property type="evidence" value="ECO:0007669"/>
    <property type="project" value="TreeGrafter"/>
</dbReference>
<keyword evidence="3" id="KW-0804">Transcription</keyword>
<sequence>MNTITGVASRTPVPCETSCASCDVRALSLCAALRQDDLSAMEQVSTVRNLAPDEILIHEGDPARRAYTLTRGMLRLSTILADGRRQITGFLMPGDFLGLADEETVSATVEAVTHSTLCAFARTDMDRLLQDHPALQARLMQFTRAALREARDGQIMLGRLAPVEKLSSFLLVMSTRMAARGLPANPVPIPMSRMDIADFLGLTVETVSRSFTKLRNQHLIRLPDAHHVDIVDRRALAAVAGIDQAQEARHSSR</sequence>
<dbReference type="InterPro" id="IPR036390">
    <property type="entry name" value="WH_DNA-bd_sf"/>
</dbReference>
<keyword evidence="2" id="KW-0238">DNA-binding</keyword>
<feature type="domain" description="Cyclic nucleotide-binding" evidence="5">
    <location>
        <begin position="29"/>
        <end position="141"/>
    </location>
</feature>
<evidence type="ECO:0000256" key="4">
    <source>
        <dbReference type="ARBA" id="ARBA00023231"/>
    </source>
</evidence>
<dbReference type="EMBL" id="JRFJ01000006">
    <property type="protein sequence ID" value="KHJ53443.1"/>
    <property type="molecule type" value="Genomic_DNA"/>
</dbReference>
<dbReference type="CDD" id="cd00038">
    <property type="entry name" value="CAP_ED"/>
    <property type="match status" value="1"/>
</dbReference>
<protein>
    <submittedName>
        <fullName evidence="7">Crp/Fnr family transcriptional regulator</fullName>
    </submittedName>
</protein>
<dbReference type="CDD" id="cd00092">
    <property type="entry name" value="HTH_CRP"/>
    <property type="match status" value="1"/>
</dbReference>
<feature type="domain" description="HTH crp-type" evidence="6">
    <location>
        <begin position="160"/>
        <end position="234"/>
    </location>
</feature>
<dbReference type="Gene3D" id="1.10.10.10">
    <property type="entry name" value="Winged helix-like DNA-binding domain superfamily/Winged helix DNA-binding domain"/>
    <property type="match status" value="1"/>
</dbReference>
<dbReference type="GO" id="GO:0003677">
    <property type="term" value="F:DNA binding"/>
    <property type="evidence" value="ECO:0007669"/>
    <property type="project" value="UniProtKB-KW"/>
</dbReference>
<keyword evidence="1" id="KW-0805">Transcription regulation</keyword>
<proteinExistence type="predicted"/>
<dbReference type="FunFam" id="1.10.10.10:FF:000028">
    <property type="entry name" value="Fumarate/nitrate reduction transcriptional regulator Fnr"/>
    <property type="match status" value="1"/>
</dbReference>
<organism evidence="7 8">
    <name type="scientific">Aureimonas altamirensis</name>
    <dbReference type="NCBI Taxonomy" id="370622"/>
    <lineage>
        <taxon>Bacteria</taxon>
        <taxon>Pseudomonadati</taxon>
        <taxon>Pseudomonadota</taxon>
        <taxon>Alphaproteobacteria</taxon>
        <taxon>Hyphomicrobiales</taxon>
        <taxon>Aurantimonadaceae</taxon>
        <taxon>Aureimonas</taxon>
    </lineage>
</organism>
<dbReference type="SMART" id="SM00100">
    <property type="entry name" value="cNMP"/>
    <property type="match status" value="1"/>
</dbReference>
<comment type="caution">
    <text evidence="7">The sequence shown here is derived from an EMBL/GenBank/DDBJ whole genome shotgun (WGS) entry which is preliminary data.</text>
</comment>
<keyword evidence="4" id="KW-0535">Nitrogen fixation</keyword>
<dbReference type="PROSITE" id="PS50042">
    <property type="entry name" value="CNMP_BINDING_3"/>
    <property type="match status" value="1"/>
</dbReference>
<dbReference type="AlphaFoldDB" id="A0A0B1PY23"/>
<dbReference type="Pfam" id="PF00027">
    <property type="entry name" value="cNMP_binding"/>
    <property type="match status" value="1"/>
</dbReference>
<evidence type="ECO:0000313" key="7">
    <source>
        <dbReference type="EMBL" id="KHJ53443.1"/>
    </source>
</evidence>
<evidence type="ECO:0000256" key="1">
    <source>
        <dbReference type="ARBA" id="ARBA00023015"/>
    </source>
</evidence>
<dbReference type="PANTHER" id="PTHR24567:SF75">
    <property type="entry name" value="FUMARATE AND NITRATE REDUCTION REGULATORY PROTEIN"/>
    <property type="match status" value="1"/>
</dbReference>
<dbReference type="InterPro" id="IPR014710">
    <property type="entry name" value="RmlC-like_jellyroll"/>
</dbReference>
<dbReference type="RefSeq" id="WP_039195572.1">
    <property type="nucleotide sequence ID" value="NZ_JRFJ01000006.1"/>
</dbReference>
<dbReference type="InterPro" id="IPR012318">
    <property type="entry name" value="HTH_CRP"/>
</dbReference>
<dbReference type="GO" id="GO:0003700">
    <property type="term" value="F:DNA-binding transcription factor activity"/>
    <property type="evidence" value="ECO:0007669"/>
    <property type="project" value="InterPro"/>
</dbReference>
<dbReference type="SUPFAM" id="SSF51206">
    <property type="entry name" value="cAMP-binding domain-like"/>
    <property type="match status" value="1"/>
</dbReference>
<dbReference type="SMART" id="SM00419">
    <property type="entry name" value="HTH_CRP"/>
    <property type="match status" value="1"/>
</dbReference>
<dbReference type="Gene3D" id="2.60.120.10">
    <property type="entry name" value="Jelly Rolls"/>
    <property type="match status" value="1"/>
</dbReference>
<dbReference type="STRING" id="370622.LA66_18810"/>
<dbReference type="InterPro" id="IPR036388">
    <property type="entry name" value="WH-like_DNA-bd_sf"/>
</dbReference>
<evidence type="ECO:0000259" key="5">
    <source>
        <dbReference type="PROSITE" id="PS50042"/>
    </source>
</evidence>
<dbReference type="InterPro" id="IPR018335">
    <property type="entry name" value="Tscrpt_reg_HTH_Crp-type_CS"/>
</dbReference>
<evidence type="ECO:0000259" key="6">
    <source>
        <dbReference type="PROSITE" id="PS51063"/>
    </source>
</evidence>
<dbReference type="SUPFAM" id="SSF46785">
    <property type="entry name" value="Winged helix' DNA-binding domain"/>
    <property type="match status" value="1"/>
</dbReference>
<dbReference type="PANTHER" id="PTHR24567">
    <property type="entry name" value="CRP FAMILY TRANSCRIPTIONAL REGULATORY PROTEIN"/>
    <property type="match status" value="1"/>
</dbReference>
<dbReference type="Pfam" id="PF13545">
    <property type="entry name" value="HTH_Crp_2"/>
    <property type="match status" value="1"/>
</dbReference>